<keyword evidence="1" id="KW-0812">Transmembrane</keyword>
<feature type="transmembrane region" description="Helical" evidence="1">
    <location>
        <begin position="54"/>
        <end position="74"/>
    </location>
</feature>
<feature type="transmembrane region" description="Helical" evidence="1">
    <location>
        <begin position="28"/>
        <end position="47"/>
    </location>
</feature>
<feature type="transmembrane region" description="Helical" evidence="1">
    <location>
        <begin position="239"/>
        <end position="261"/>
    </location>
</feature>
<reference evidence="2 3" key="1">
    <citation type="submission" date="2016-11" db="EMBL/GenBank/DDBJ databases">
        <title>Genome sequence of Sphingomonas jeddahensis G39.</title>
        <authorList>
            <person name="Poehlein A."/>
            <person name="Wuebbeler J.H."/>
            <person name="Steinbuechel A."/>
            <person name="Daniel R."/>
        </authorList>
    </citation>
    <scope>NUCLEOTIDE SEQUENCE [LARGE SCALE GENOMIC DNA]</scope>
    <source>
        <strain evidence="2 3">G39</strain>
    </source>
</reference>
<keyword evidence="1" id="KW-0472">Membrane</keyword>
<feature type="transmembrane region" description="Helical" evidence="1">
    <location>
        <begin position="446"/>
        <end position="468"/>
    </location>
</feature>
<keyword evidence="3" id="KW-1185">Reference proteome</keyword>
<accession>A0A1V2EV16</accession>
<dbReference type="EMBL" id="MPSB01000004">
    <property type="protein sequence ID" value="ONF96440.1"/>
    <property type="molecule type" value="Genomic_DNA"/>
</dbReference>
<evidence type="ECO:0000256" key="1">
    <source>
        <dbReference type="SAM" id="Phobius"/>
    </source>
</evidence>
<sequence length="478" mass="51414">MRALGWLYLLAIAGLAAAQIQLGASPWLLAVLVLIALTVALPLASDAWRVSDGLYAIMTVYFGSGSLLIKTAAGQPVQSNLHVPDLSAGYLLAGFASITIGYGLSQKVRWPLRFAEQLRTVTDDGANLQRFALPVFALGALFLFLQTQFRGNAVNGGFEAGFGGFGAFYPLLPLGAAMQAALVARAYRGRWRHGVVLAMMGLVILALSLADNTKRTLFDFMFVVALAFVALGGRGRWVWIVPGAVGAALALVLLVPAIQIVRTQADVRGPARIGATWQVLYAHGFDPARLARTGERVATGYQRAWRGSYVYPLTWNVERFTMILPIDQVARALDTRGTMGGADLWRDPAETLLPGFLIRKTLVTAPDRIAWHYGFRAKGSIARPVVGLVASSLAAFGLIGVLLLPALVVAMTFVALDLVGGRLAGNAWAVFLLATTAFLAEREVSTTLSFFCRSFPFILLTGGVLLLLRRRGRGEQRA</sequence>
<evidence type="ECO:0008006" key="4">
    <source>
        <dbReference type="Google" id="ProtNLM"/>
    </source>
</evidence>
<dbReference type="OrthoDB" id="7542637at2"/>
<gene>
    <name evidence="2" type="ORF">SPHI_12250</name>
</gene>
<comment type="caution">
    <text evidence="2">The sequence shown here is derived from an EMBL/GenBank/DDBJ whole genome shotgun (WGS) entry which is preliminary data.</text>
</comment>
<feature type="transmembrane region" description="Helical" evidence="1">
    <location>
        <begin position="423"/>
        <end position="440"/>
    </location>
</feature>
<dbReference type="Proteomes" id="UP000188729">
    <property type="component" value="Unassembled WGS sequence"/>
</dbReference>
<organism evidence="2 3">
    <name type="scientific">Sphingomonas jeddahensis</name>
    <dbReference type="NCBI Taxonomy" id="1915074"/>
    <lineage>
        <taxon>Bacteria</taxon>
        <taxon>Pseudomonadati</taxon>
        <taxon>Pseudomonadota</taxon>
        <taxon>Alphaproteobacteria</taxon>
        <taxon>Sphingomonadales</taxon>
        <taxon>Sphingomonadaceae</taxon>
        <taxon>Sphingomonas</taxon>
    </lineage>
</organism>
<feature type="transmembrane region" description="Helical" evidence="1">
    <location>
        <begin position="126"/>
        <end position="145"/>
    </location>
</feature>
<name>A0A1V2EV16_9SPHN</name>
<feature type="transmembrane region" description="Helical" evidence="1">
    <location>
        <begin position="86"/>
        <end position="105"/>
    </location>
</feature>
<dbReference type="AlphaFoldDB" id="A0A1V2EV16"/>
<keyword evidence="1" id="KW-1133">Transmembrane helix</keyword>
<evidence type="ECO:0000313" key="3">
    <source>
        <dbReference type="Proteomes" id="UP000188729"/>
    </source>
</evidence>
<dbReference type="STRING" id="1915074.SPHI_12250"/>
<feature type="transmembrane region" description="Helical" evidence="1">
    <location>
        <begin position="216"/>
        <end position="232"/>
    </location>
</feature>
<feature type="transmembrane region" description="Helical" evidence="1">
    <location>
        <begin position="191"/>
        <end position="210"/>
    </location>
</feature>
<feature type="transmembrane region" description="Helical" evidence="1">
    <location>
        <begin position="165"/>
        <end position="184"/>
    </location>
</feature>
<feature type="transmembrane region" description="Helical" evidence="1">
    <location>
        <begin position="393"/>
        <end position="416"/>
    </location>
</feature>
<protein>
    <recommendedName>
        <fullName evidence="4">Oligosaccharide repeat unit polymerase</fullName>
    </recommendedName>
</protein>
<proteinExistence type="predicted"/>
<dbReference type="RefSeq" id="WP_076744007.1">
    <property type="nucleotide sequence ID" value="NZ_MPSB01000004.1"/>
</dbReference>
<evidence type="ECO:0000313" key="2">
    <source>
        <dbReference type="EMBL" id="ONF96440.1"/>
    </source>
</evidence>